<dbReference type="InterPro" id="IPR001680">
    <property type="entry name" value="WD40_rpt"/>
</dbReference>
<reference evidence="2 3" key="1">
    <citation type="submission" date="2020-04" db="EMBL/GenBank/DDBJ databases">
        <authorList>
            <person name="Alioto T."/>
            <person name="Alioto T."/>
            <person name="Gomez Garrido J."/>
        </authorList>
    </citation>
    <scope>NUCLEOTIDE SEQUENCE [LARGE SCALE GENOMIC DNA]</scope>
</reference>
<evidence type="ECO:0000313" key="2">
    <source>
        <dbReference type="EMBL" id="CAB3370199.1"/>
    </source>
</evidence>
<comment type="caution">
    <text evidence="2">The sequence shown here is derived from an EMBL/GenBank/DDBJ whole genome shotgun (WGS) entry which is preliminary data.</text>
</comment>
<dbReference type="InterPro" id="IPR051242">
    <property type="entry name" value="WD-EF-hand_domain"/>
</dbReference>
<dbReference type="SUPFAM" id="SSF50978">
    <property type="entry name" value="WD40 repeat-like"/>
    <property type="match status" value="1"/>
</dbReference>
<dbReference type="EMBL" id="CADEPI010000050">
    <property type="protein sequence ID" value="CAB3370199.1"/>
    <property type="molecule type" value="Genomic_DNA"/>
</dbReference>
<organism evidence="2 3">
    <name type="scientific">Cloeon dipterum</name>
    <dbReference type="NCBI Taxonomy" id="197152"/>
    <lineage>
        <taxon>Eukaryota</taxon>
        <taxon>Metazoa</taxon>
        <taxon>Ecdysozoa</taxon>
        <taxon>Arthropoda</taxon>
        <taxon>Hexapoda</taxon>
        <taxon>Insecta</taxon>
        <taxon>Pterygota</taxon>
        <taxon>Palaeoptera</taxon>
        <taxon>Ephemeroptera</taxon>
        <taxon>Pisciforma</taxon>
        <taxon>Baetidae</taxon>
        <taxon>Cloeon</taxon>
    </lineage>
</organism>
<name>A0A8S1CIN1_9INSE</name>
<protein>
    <submittedName>
        <fullName evidence="2">Uncharacterized protein</fullName>
    </submittedName>
</protein>
<keyword evidence="3" id="KW-1185">Reference proteome</keyword>
<accession>A0A8S1CIN1</accession>
<keyword evidence="1" id="KW-0677">Repeat</keyword>
<dbReference type="Gene3D" id="2.130.10.10">
    <property type="entry name" value="YVTN repeat-like/Quinoprotein amine dehydrogenase"/>
    <property type="match status" value="1"/>
</dbReference>
<sequence>MDAAEDGKDESEISINFVHYHTPFKCQRNTLVQVLRMEAATTSCLLLATRRATVTVASGDAISEAPVASYELPGGGKSGPSLVDAVLMEDASAVAFALSNRTLHFYDTSCSRRSDAAQEHRHAWRVIGLKSCITSMWYHPGETQSTLFLGDEQGAVTTITFLQPSLLLFSHKSSDSQAGRAETIYWPELFEEKGAHAALARALTQRKVHAEPVLQVFFCPAHQVVLSCSLDANKSMRMCHADRRLPSYKFSVEMGVRRFAFDAQRFEVASASDDGIIRIWNPLVPRTPVLTLQTHDAPIVDVLYSGRLLFSVCKNAEFRIWESNGALMRKVQLEVPTSPKWSGAKNIFAGGSGTILVSLGPNLAEIGLGAPEPSFRNSPTDADSASSRCSSALKFGLDIEQTASELPSRQISLNKEFGFIEPDMKIPHMPMSALQIFNERMSKEADETSELKTPGINERIEKQERILAKRRYFVEECAPHLALSLCDPGIVAPSRVPKLVLQTNFNY</sequence>
<evidence type="ECO:0000256" key="1">
    <source>
        <dbReference type="ARBA" id="ARBA00022737"/>
    </source>
</evidence>
<dbReference type="InterPro" id="IPR036322">
    <property type="entry name" value="WD40_repeat_dom_sf"/>
</dbReference>
<dbReference type="InterPro" id="IPR015943">
    <property type="entry name" value="WD40/YVTN_repeat-like_dom_sf"/>
</dbReference>
<dbReference type="PANTHER" id="PTHR44324:SF3">
    <property type="entry name" value="WD REPEAT-CONTAINING PROTEIN 49-LIKE"/>
    <property type="match status" value="1"/>
</dbReference>
<evidence type="ECO:0000313" key="3">
    <source>
        <dbReference type="Proteomes" id="UP000494165"/>
    </source>
</evidence>
<dbReference type="OrthoDB" id="691673at2759"/>
<dbReference type="Pfam" id="PF00400">
    <property type="entry name" value="WD40"/>
    <property type="match status" value="1"/>
</dbReference>
<dbReference type="SMART" id="SM00320">
    <property type="entry name" value="WD40"/>
    <property type="match status" value="3"/>
</dbReference>
<proteinExistence type="predicted"/>
<gene>
    <name evidence="2" type="ORF">CLODIP_2_CD12102</name>
</gene>
<dbReference type="Proteomes" id="UP000494165">
    <property type="component" value="Unassembled WGS sequence"/>
</dbReference>
<dbReference type="AlphaFoldDB" id="A0A8S1CIN1"/>
<dbReference type="PANTHER" id="PTHR44324">
    <property type="entry name" value="WD40 REPEAT DOMAIN 95"/>
    <property type="match status" value="1"/>
</dbReference>